<comment type="similarity">
    <text evidence="4">Belongs to the L/F-transferase family.</text>
</comment>
<dbReference type="PANTHER" id="PTHR30098">
    <property type="entry name" value="LEUCYL/PHENYLALANYL-TRNA--PROTEIN TRANSFERASE"/>
    <property type="match status" value="1"/>
</dbReference>
<sequence length="210" mass="22830">MDLGDLRAVGTALSASQVLSAYRAGLFPMGLGESGAGPIGWWAPRRRGVLRTGELRVAKSLRRSARRFEWSVDQRFPEVIAACADSGRSGAWITPAVVDIYSELHDRGHAHSVEVLREGELVGGLYGVAFGSVFAGESMFHRVSDASKVALLRLVEILDAVNSEVPWIIDTQWQTPHLESLGVSEIDGFEYLQALGRAESGPHSQVFLTQ</sequence>
<dbReference type="NCBIfam" id="TIGR00667">
    <property type="entry name" value="aat"/>
    <property type="match status" value="1"/>
</dbReference>
<dbReference type="PANTHER" id="PTHR30098:SF2">
    <property type="entry name" value="LEUCYL_PHENYLALANYL-TRNA--PROTEIN TRANSFERASE"/>
    <property type="match status" value="1"/>
</dbReference>
<dbReference type="InterPro" id="IPR004616">
    <property type="entry name" value="Leu/Phe-tRNA_Trfase"/>
</dbReference>
<evidence type="ECO:0000256" key="1">
    <source>
        <dbReference type="ARBA" id="ARBA00022490"/>
    </source>
</evidence>
<evidence type="ECO:0000256" key="2">
    <source>
        <dbReference type="ARBA" id="ARBA00022679"/>
    </source>
</evidence>
<protein>
    <recommendedName>
        <fullName evidence="4">Leucyl/phenylalanyl-tRNA--protein transferase</fullName>
        <ecNumber evidence="4">2.3.2.6</ecNumber>
    </recommendedName>
    <alternativeName>
        <fullName evidence="4">L/F-transferase</fullName>
    </alternativeName>
    <alternativeName>
        <fullName evidence="4">Leucyltransferase</fullName>
    </alternativeName>
    <alternativeName>
        <fullName evidence="4">Phenyalanyltransferase</fullName>
    </alternativeName>
</protein>
<dbReference type="RefSeq" id="WP_236863421.1">
    <property type="nucleotide sequence ID" value="NZ_BAABAZ010000012.1"/>
</dbReference>
<organism evidence="5 6">
    <name type="scientific">Brevibacterium daeguense</name>
    <dbReference type="NCBI Taxonomy" id="909936"/>
    <lineage>
        <taxon>Bacteria</taxon>
        <taxon>Bacillati</taxon>
        <taxon>Actinomycetota</taxon>
        <taxon>Actinomycetes</taxon>
        <taxon>Micrococcales</taxon>
        <taxon>Brevibacteriaceae</taxon>
        <taxon>Brevibacterium</taxon>
    </lineage>
</organism>
<comment type="function">
    <text evidence="4">Functions in the N-end rule pathway of protein degradation where it conjugates Leu, Phe and, less efficiently, Met from aminoacyl-tRNAs to the N-termini of proteins containing an N-terminal arginine or lysine.</text>
</comment>
<dbReference type="Gene3D" id="3.30.70.3550">
    <property type="entry name" value="Leucyl/phenylalanyl-tRNA-protein transferase, N-terminal domain"/>
    <property type="match status" value="1"/>
</dbReference>
<dbReference type="EC" id="2.3.2.6" evidence="4"/>
<comment type="catalytic activity">
    <reaction evidence="4">
        <text>L-phenylalanyl-tRNA(Phe) + an N-terminal L-alpha-aminoacyl-[protein] = an N-terminal L-phenylalanyl-L-alpha-aminoacyl-[protein] + tRNA(Phe)</text>
        <dbReference type="Rhea" id="RHEA:43632"/>
        <dbReference type="Rhea" id="RHEA-COMP:9668"/>
        <dbReference type="Rhea" id="RHEA-COMP:9699"/>
        <dbReference type="Rhea" id="RHEA-COMP:10636"/>
        <dbReference type="Rhea" id="RHEA-COMP:10637"/>
        <dbReference type="ChEBI" id="CHEBI:78442"/>
        <dbReference type="ChEBI" id="CHEBI:78531"/>
        <dbReference type="ChEBI" id="CHEBI:78597"/>
        <dbReference type="ChEBI" id="CHEBI:83561"/>
        <dbReference type="EC" id="2.3.2.6"/>
    </reaction>
</comment>
<evidence type="ECO:0000313" key="6">
    <source>
        <dbReference type="Proteomes" id="UP001501586"/>
    </source>
</evidence>
<dbReference type="InterPro" id="IPR042221">
    <property type="entry name" value="Leu/Phe-tRNA_Trfase_N"/>
</dbReference>
<keyword evidence="6" id="KW-1185">Reference proteome</keyword>
<accession>A0ABP8ENU6</accession>
<evidence type="ECO:0000256" key="4">
    <source>
        <dbReference type="HAMAP-Rule" id="MF_00688"/>
    </source>
</evidence>
<gene>
    <name evidence="4 5" type="primary">aat</name>
    <name evidence="5" type="ORF">GCM10022261_31240</name>
</gene>
<comment type="caution">
    <text evidence="5">The sequence shown here is derived from an EMBL/GenBank/DDBJ whole genome shotgun (WGS) entry which is preliminary data.</text>
</comment>
<dbReference type="SUPFAM" id="SSF55729">
    <property type="entry name" value="Acyl-CoA N-acyltransferases (Nat)"/>
    <property type="match status" value="1"/>
</dbReference>
<dbReference type="InterPro" id="IPR042203">
    <property type="entry name" value="Leu/Phe-tRNA_Trfase_C"/>
</dbReference>
<evidence type="ECO:0000256" key="3">
    <source>
        <dbReference type="ARBA" id="ARBA00023315"/>
    </source>
</evidence>
<comment type="subcellular location">
    <subcellularLocation>
        <location evidence="4">Cytoplasm</location>
    </subcellularLocation>
</comment>
<name>A0ABP8ENU6_9MICO</name>
<dbReference type="Gene3D" id="3.40.630.70">
    <property type="entry name" value="Leucyl/phenylalanyl-tRNA-protein transferase, C-terminal domain"/>
    <property type="match status" value="1"/>
</dbReference>
<dbReference type="HAMAP" id="MF_00688">
    <property type="entry name" value="Leu_Phe_trans"/>
    <property type="match status" value="1"/>
</dbReference>
<proteinExistence type="inferred from homology"/>
<dbReference type="EMBL" id="BAABAZ010000012">
    <property type="protein sequence ID" value="GAA4285593.1"/>
    <property type="molecule type" value="Genomic_DNA"/>
</dbReference>
<evidence type="ECO:0000313" key="5">
    <source>
        <dbReference type="EMBL" id="GAA4285593.1"/>
    </source>
</evidence>
<keyword evidence="1 4" id="KW-0963">Cytoplasm</keyword>
<dbReference type="InterPro" id="IPR016181">
    <property type="entry name" value="Acyl_CoA_acyltransferase"/>
</dbReference>
<keyword evidence="3 4" id="KW-0012">Acyltransferase</keyword>
<comment type="catalytic activity">
    <reaction evidence="4">
        <text>N-terminal L-arginyl-[protein] + L-leucyl-tRNA(Leu) = N-terminal L-leucyl-L-arginyl-[protein] + tRNA(Leu) + H(+)</text>
        <dbReference type="Rhea" id="RHEA:50416"/>
        <dbReference type="Rhea" id="RHEA-COMP:9613"/>
        <dbReference type="Rhea" id="RHEA-COMP:9622"/>
        <dbReference type="Rhea" id="RHEA-COMP:12672"/>
        <dbReference type="Rhea" id="RHEA-COMP:12673"/>
        <dbReference type="ChEBI" id="CHEBI:15378"/>
        <dbReference type="ChEBI" id="CHEBI:64719"/>
        <dbReference type="ChEBI" id="CHEBI:78442"/>
        <dbReference type="ChEBI" id="CHEBI:78494"/>
        <dbReference type="ChEBI" id="CHEBI:133044"/>
        <dbReference type="EC" id="2.3.2.6"/>
    </reaction>
</comment>
<keyword evidence="2 4" id="KW-0808">Transferase</keyword>
<dbReference type="Proteomes" id="UP001501586">
    <property type="component" value="Unassembled WGS sequence"/>
</dbReference>
<reference evidence="6" key="1">
    <citation type="journal article" date="2019" name="Int. J. Syst. Evol. Microbiol.">
        <title>The Global Catalogue of Microorganisms (GCM) 10K type strain sequencing project: providing services to taxonomists for standard genome sequencing and annotation.</title>
        <authorList>
            <consortium name="The Broad Institute Genomics Platform"/>
            <consortium name="The Broad Institute Genome Sequencing Center for Infectious Disease"/>
            <person name="Wu L."/>
            <person name="Ma J."/>
        </authorList>
    </citation>
    <scope>NUCLEOTIDE SEQUENCE [LARGE SCALE GENOMIC DNA]</scope>
    <source>
        <strain evidence="6">JCM 17458</strain>
    </source>
</reference>
<dbReference type="Pfam" id="PF03588">
    <property type="entry name" value="Leu_Phe_trans"/>
    <property type="match status" value="1"/>
</dbReference>
<comment type="catalytic activity">
    <reaction evidence="4">
        <text>N-terminal L-lysyl-[protein] + L-leucyl-tRNA(Leu) = N-terminal L-leucyl-L-lysyl-[protein] + tRNA(Leu) + H(+)</text>
        <dbReference type="Rhea" id="RHEA:12340"/>
        <dbReference type="Rhea" id="RHEA-COMP:9613"/>
        <dbReference type="Rhea" id="RHEA-COMP:9622"/>
        <dbReference type="Rhea" id="RHEA-COMP:12670"/>
        <dbReference type="Rhea" id="RHEA-COMP:12671"/>
        <dbReference type="ChEBI" id="CHEBI:15378"/>
        <dbReference type="ChEBI" id="CHEBI:65249"/>
        <dbReference type="ChEBI" id="CHEBI:78442"/>
        <dbReference type="ChEBI" id="CHEBI:78494"/>
        <dbReference type="ChEBI" id="CHEBI:133043"/>
        <dbReference type="EC" id="2.3.2.6"/>
    </reaction>
</comment>
<dbReference type="GO" id="GO:0016740">
    <property type="term" value="F:transferase activity"/>
    <property type="evidence" value="ECO:0007669"/>
    <property type="project" value="UniProtKB-KW"/>
</dbReference>